<dbReference type="InterPro" id="IPR036890">
    <property type="entry name" value="HATPase_C_sf"/>
</dbReference>
<dbReference type="AlphaFoldDB" id="Q24YN8"/>
<comment type="catalytic activity">
    <reaction evidence="1">
        <text>ATP + protein L-histidine = ADP + protein N-phospho-L-histidine.</text>
        <dbReference type="EC" id="2.7.13.3"/>
    </reaction>
</comment>
<feature type="domain" description="Histidine kinase" evidence="7">
    <location>
        <begin position="106"/>
        <end position="318"/>
    </location>
</feature>
<dbReference type="EC" id="2.7.13.3" evidence="2"/>
<keyword evidence="6" id="KW-1133">Transmembrane helix</keyword>
<dbReference type="HOGENOM" id="CLU_000445_89_3_9"/>
<dbReference type="InterPro" id="IPR003594">
    <property type="entry name" value="HATPase_dom"/>
</dbReference>
<evidence type="ECO:0000313" key="9">
    <source>
        <dbReference type="Proteomes" id="UP000001946"/>
    </source>
</evidence>
<name>Q24YN8_DESHY</name>
<dbReference type="EMBL" id="AP008230">
    <property type="protein sequence ID" value="BAE82854.1"/>
    <property type="molecule type" value="Genomic_DNA"/>
</dbReference>
<dbReference type="InterPro" id="IPR004358">
    <property type="entry name" value="Sig_transdc_His_kin-like_C"/>
</dbReference>
<dbReference type="CDD" id="cd00082">
    <property type="entry name" value="HisKA"/>
    <property type="match status" value="1"/>
</dbReference>
<evidence type="ECO:0000256" key="5">
    <source>
        <dbReference type="ARBA" id="ARBA00023012"/>
    </source>
</evidence>
<protein>
    <recommendedName>
        <fullName evidence="2">histidine kinase</fullName>
        <ecNumber evidence="2">2.7.13.3</ecNumber>
    </recommendedName>
</protein>
<dbReference type="CDD" id="cd00075">
    <property type="entry name" value="HATPase"/>
    <property type="match status" value="1"/>
</dbReference>
<dbReference type="SUPFAM" id="SSF47384">
    <property type="entry name" value="Homodimeric domain of signal transducing histidine kinase"/>
    <property type="match status" value="1"/>
</dbReference>
<dbReference type="InterPro" id="IPR005467">
    <property type="entry name" value="His_kinase_dom"/>
</dbReference>
<keyword evidence="6" id="KW-0812">Transmembrane</keyword>
<organism evidence="8 9">
    <name type="scientific">Desulfitobacterium hafniense (strain Y51)</name>
    <dbReference type="NCBI Taxonomy" id="138119"/>
    <lineage>
        <taxon>Bacteria</taxon>
        <taxon>Bacillati</taxon>
        <taxon>Bacillota</taxon>
        <taxon>Clostridia</taxon>
        <taxon>Eubacteriales</taxon>
        <taxon>Desulfitobacteriaceae</taxon>
        <taxon>Desulfitobacterium</taxon>
    </lineage>
</organism>
<proteinExistence type="predicted"/>
<keyword evidence="4" id="KW-0418">Kinase</keyword>
<gene>
    <name evidence="8" type="ordered locus">DSY1065</name>
</gene>
<dbReference type="InterPro" id="IPR036097">
    <property type="entry name" value="HisK_dim/P_sf"/>
</dbReference>
<dbReference type="KEGG" id="dsy:DSY1065"/>
<dbReference type="InterPro" id="IPR003661">
    <property type="entry name" value="HisK_dim/P_dom"/>
</dbReference>
<keyword evidence="5" id="KW-0902">Two-component regulatory system</keyword>
<evidence type="ECO:0000259" key="7">
    <source>
        <dbReference type="PROSITE" id="PS50109"/>
    </source>
</evidence>
<dbReference type="SMART" id="SM00387">
    <property type="entry name" value="HATPase_c"/>
    <property type="match status" value="1"/>
</dbReference>
<dbReference type="GO" id="GO:0000155">
    <property type="term" value="F:phosphorelay sensor kinase activity"/>
    <property type="evidence" value="ECO:0007669"/>
    <property type="project" value="InterPro"/>
</dbReference>
<dbReference type="Proteomes" id="UP000001946">
    <property type="component" value="Chromosome"/>
</dbReference>
<keyword evidence="4" id="KW-0808">Transferase</keyword>
<keyword evidence="3" id="KW-0597">Phosphoprotein</keyword>
<evidence type="ECO:0000256" key="1">
    <source>
        <dbReference type="ARBA" id="ARBA00000085"/>
    </source>
</evidence>
<dbReference type="Pfam" id="PF00512">
    <property type="entry name" value="HisKA"/>
    <property type="match status" value="1"/>
</dbReference>
<dbReference type="PROSITE" id="PS50109">
    <property type="entry name" value="HIS_KIN"/>
    <property type="match status" value="1"/>
</dbReference>
<keyword evidence="6" id="KW-0472">Membrane</keyword>
<dbReference type="eggNOG" id="COG2205">
    <property type="taxonomic scope" value="Bacteria"/>
</dbReference>
<feature type="transmembrane region" description="Helical" evidence="6">
    <location>
        <begin position="15"/>
        <end position="38"/>
    </location>
</feature>
<sequence>MVSVTPGRCPDMDMWIWAVGAAAVAVTVTVLAAGVIFWQRRKTRRIMDSLNTMLDRAIEGSFTETAFDESLLSATEAKMARFLGVCQVSSQSLAAEKDKIKGLIADISHQTKTPIANLLLYSQLLEEHKLPEEGALCVKALSAQAQKLDFLIGALVKASRLETGIIAVTPRQGEVQALIEAALASIRLKAEEKGIRIEAEKAAGRAYYDPKWTAEALYNILDNGVKYSPPQSLIRIRTISYELFYRIDISDEGMGITEAEQSQIFARFYRSPAVSRQEGVGLGLFLTREILAAGGGYIKVSSKPGQGAVFSVFLPTEKTLKSYKTVRSEKE</sequence>
<evidence type="ECO:0000256" key="6">
    <source>
        <dbReference type="SAM" id="Phobius"/>
    </source>
</evidence>
<dbReference type="Pfam" id="PF02518">
    <property type="entry name" value="HATPase_c"/>
    <property type="match status" value="1"/>
</dbReference>
<evidence type="ECO:0000256" key="3">
    <source>
        <dbReference type="ARBA" id="ARBA00022553"/>
    </source>
</evidence>
<dbReference type="PRINTS" id="PR00344">
    <property type="entry name" value="BCTRLSENSOR"/>
</dbReference>
<dbReference type="Gene3D" id="1.10.287.130">
    <property type="match status" value="1"/>
</dbReference>
<evidence type="ECO:0000256" key="4">
    <source>
        <dbReference type="ARBA" id="ARBA00022777"/>
    </source>
</evidence>
<dbReference type="PANTHER" id="PTHR43547">
    <property type="entry name" value="TWO-COMPONENT HISTIDINE KINASE"/>
    <property type="match status" value="1"/>
</dbReference>
<evidence type="ECO:0000313" key="8">
    <source>
        <dbReference type="EMBL" id="BAE82854.1"/>
    </source>
</evidence>
<dbReference type="PANTHER" id="PTHR43547:SF2">
    <property type="entry name" value="HYBRID SIGNAL TRANSDUCTION HISTIDINE KINASE C"/>
    <property type="match status" value="1"/>
</dbReference>
<dbReference type="Gene3D" id="3.30.565.10">
    <property type="entry name" value="Histidine kinase-like ATPase, C-terminal domain"/>
    <property type="match status" value="1"/>
</dbReference>
<keyword evidence="9" id="KW-1185">Reference proteome</keyword>
<dbReference type="SMART" id="SM00388">
    <property type="entry name" value="HisKA"/>
    <property type="match status" value="1"/>
</dbReference>
<reference evidence="8 9" key="1">
    <citation type="journal article" date="2006" name="J. Bacteriol.">
        <title>Complete genome sequence of the dehalorespiring bacterium Desulfitobacterium hafniense Y51 and comparison with Dehalococcoides ethenogenes 195.</title>
        <authorList>
            <person name="Nonaka H."/>
            <person name="Keresztes G."/>
            <person name="Shinoda Y."/>
            <person name="Ikenaga Y."/>
            <person name="Abe M."/>
            <person name="Naito K."/>
            <person name="Inatomi K."/>
            <person name="Furukawa K."/>
            <person name="Inui M."/>
            <person name="Yukawa H."/>
        </authorList>
    </citation>
    <scope>NUCLEOTIDE SEQUENCE [LARGE SCALE GENOMIC DNA]</scope>
    <source>
        <strain evidence="8 9">Y51</strain>
    </source>
</reference>
<dbReference type="SUPFAM" id="SSF55874">
    <property type="entry name" value="ATPase domain of HSP90 chaperone/DNA topoisomerase II/histidine kinase"/>
    <property type="match status" value="1"/>
</dbReference>
<accession>Q24YN8</accession>
<dbReference type="STRING" id="138119.DSY1065"/>
<evidence type="ECO:0000256" key="2">
    <source>
        <dbReference type="ARBA" id="ARBA00012438"/>
    </source>
</evidence>